<dbReference type="Proteomes" id="UP000036403">
    <property type="component" value="Unassembled WGS sequence"/>
</dbReference>
<dbReference type="PaxDb" id="67767-A0A0J7KPS5"/>
<dbReference type="EMBL" id="LBMM01004495">
    <property type="protein sequence ID" value="KMQ92358.1"/>
    <property type="molecule type" value="Genomic_DNA"/>
</dbReference>
<dbReference type="STRING" id="67767.A0A0J7KPS5"/>
<dbReference type="PANTHER" id="PTHR31350">
    <property type="entry name" value="SI:DKEY-261L7.2"/>
    <property type="match status" value="1"/>
</dbReference>
<reference evidence="2 3" key="1">
    <citation type="submission" date="2015-04" db="EMBL/GenBank/DDBJ databases">
        <title>Lasius niger genome sequencing.</title>
        <authorList>
            <person name="Konorov E.A."/>
            <person name="Nikitin M.A."/>
            <person name="Kirill M.V."/>
            <person name="Chang P."/>
        </authorList>
    </citation>
    <scope>NUCLEOTIDE SEQUENCE [LARGE SCALE GENOMIC DNA]</scope>
    <source>
        <tissue evidence="2">Whole</tissue>
    </source>
</reference>
<dbReference type="OrthoDB" id="7544578at2759"/>
<dbReference type="InterPro" id="IPR032698">
    <property type="entry name" value="SirB1_N"/>
</dbReference>
<accession>A0A0J7KPS5</accession>
<name>A0A0J7KPS5_LASNI</name>
<organism evidence="2 3">
    <name type="scientific">Lasius niger</name>
    <name type="common">Black garden ant</name>
    <dbReference type="NCBI Taxonomy" id="67767"/>
    <lineage>
        <taxon>Eukaryota</taxon>
        <taxon>Metazoa</taxon>
        <taxon>Ecdysozoa</taxon>
        <taxon>Arthropoda</taxon>
        <taxon>Hexapoda</taxon>
        <taxon>Insecta</taxon>
        <taxon>Pterygota</taxon>
        <taxon>Neoptera</taxon>
        <taxon>Endopterygota</taxon>
        <taxon>Hymenoptera</taxon>
        <taxon>Apocrita</taxon>
        <taxon>Aculeata</taxon>
        <taxon>Formicoidea</taxon>
        <taxon>Formicidae</taxon>
        <taxon>Formicinae</taxon>
        <taxon>Lasius</taxon>
        <taxon>Lasius</taxon>
    </lineage>
</organism>
<dbReference type="Pfam" id="PF13369">
    <property type="entry name" value="Transglut_core2"/>
    <property type="match status" value="1"/>
</dbReference>
<evidence type="ECO:0000313" key="2">
    <source>
        <dbReference type="EMBL" id="KMQ92358.1"/>
    </source>
</evidence>
<sequence length="340" mass="40069">MHYLRQCSLKKEWDKYITKPDKVQLLERYATIVADWLQPEKHVFYSCVKASLDGMALEVLHCLRENHPDHSIFSTSAETFFYWKNNNIDDNYWDVAEGTQIMDTLQEYIFGKLKFRQSELEDWTDNLEYMCIDYVLKTKYGDSLILNIIYHSVARRLGLRCDVIHLVSTPFCIFWKPKYATQNLENIRCLTLSYEIEKFPDCLVNEVSHFTELYSEGSPLGDFLITANNETCYEIIRILEDWMFRRRLDPFWKNPYVCGIGVRKLNLRFKKGAMVIPRSEDVKFAIDAITLATPKWIDNSEIGRYFNKFEDTHYVPNKMLARLYPQDADITAAITAISEN</sequence>
<keyword evidence="3" id="KW-1185">Reference proteome</keyword>
<proteinExistence type="predicted"/>
<feature type="domain" description="Protein SirB1 N-terminal" evidence="1">
    <location>
        <begin position="97"/>
        <end position="166"/>
    </location>
</feature>
<dbReference type="PANTHER" id="PTHR31350:SF21">
    <property type="entry name" value="F-BOX ONLY PROTEIN 21"/>
    <property type="match status" value="1"/>
</dbReference>
<gene>
    <name evidence="2" type="ORF">RF55_7670</name>
</gene>
<evidence type="ECO:0000259" key="1">
    <source>
        <dbReference type="Pfam" id="PF13369"/>
    </source>
</evidence>
<dbReference type="AlphaFoldDB" id="A0A0J7KPS5"/>
<comment type="caution">
    <text evidence="2">The sequence shown here is derived from an EMBL/GenBank/DDBJ whole genome shotgun (WGS) entry which is preliminary data.</text>
</comment>
<evidence type="ECO:0000313" key="3">
    <source>
        <dbReference type="Proteomes" id="UP000036403"/>
    </source>
</evidence>
<protein>
    <submittedName>
        <fullName evidence="2">F-box only protein 21-like protein</fullName>
    </submittedName>
</protein>